<evidence type="ECO:0000256" key="5">
    <source>
        <dbReference type="ARBA" id="ARBA00023136"/>
    </source>
</evidence>
<dbReference type="GO" id="GO:0005789">
    <property type="term" value="C:endoplasmic reticulum membrane"/>
    <property type="evidence" value="ECO:0007669"/>
    <property type="project" value="InterPro"/>
</dbReference>
<dbReference type="Gene3D" id="2.60.40.790">
    <property type="match status" value="1"/>
</dbReference>
<dbReference type="InterPro" id="IPR016763">
    <property type="entry name" value="VAP"/>
</dbReference>
<gene>
    <name evidence="11" type="ORF">CCACVL1_24690</name>
</gene>
<dbReference type="Gramene" id="OMO59662">
    <property type="protein sequence ID" value="OMO59662"/>
    <property type="gene ID" value="CCACVL1_24690"/>
</dbReference>
<accession>A0A1R3GNM7</accession>
<dbReference type="GO" id="GO:0005886">
    <property type="term" value="C:plasma membrane"/>
    <property type="evidence" value="ECO:0007669"/>
    <property type="project" value="TreeGrafter"/>
</dbReference>
<dbReference type="Gene3D" id="2.60.40.10">
    <property type="entry name" value="Immunoglobulins"/>
    <property type="match status" value="1"/>
</dbReference>
<feature type="region of interest" description="Disordered" evidence="8">
    <location>
        <begin position="127"/>
        <end position="154"/>
    </location>
</feature>
<dbReference type="EMBL" id="AWWV01013888">
    <property type="protein sequence ID" value="OMO59662.1"/>
    <property type="molecule type" value="Genomic_DNA"/>
</dbReference>
<evidence type="ECO:0000256" key="3">
    <source>
        <dbReference type="ARBA" id="ARBA00022692"/>
    </source>
</evidence>
<organism evidence="11 12">
    <name type="scientific">Corchorus capsularis</name>
    <name type="common">Jute</name>
    <dbReference type="NCBI Taxonomy" id="210143"/>
    <lineage>
        <taxon>Eukaryota</taxon>
        <taxon>Viridiplantae</taxon>
        <taxon>Streptophyta</taxon>
        <taxon>Embryophyta</taxon>
        <taxon>Tracheophyta</taxon>
        <taxon>Spermatophyta</taxon>
        <taxon>Magnoliopsida</taxon>
        <taxon>eudicotyledons</taxon>
        <taxon>Gunneridae</taxon>
        <taxon>Pentapetalae</taxon>
        <taxon>rosids</taxon>
        <taxon>malvids</taxon>
        <taxon>Malvales</taxon>
        <taxon>Malvaceae</taxon>
        <taxon>Grewioideae</taxon>
        <taxon>Apeibeae</taxon>
        <taxon>Corchorus</taxon>
    </lineage>
</organism>
<feature type="domain" description="MSP" evidence="10">
    <location>
        <begin position="6"/>
        <end position="126"/>
    </location>
</feature>
<dbReference type="PROSITE" id="PS50202">
    <property type="entry name" value="MSP"/>
    <property type="match status" value="1"/>
</dbReference>
<dbReference type="InterPro" id="IPR008962">
    <property type="entry name" value="PapD-like_sf"/>
</dbReference>
<keyword evidence="12" id="KW-1185">Reference proteome</keyword>
<dbReference type="InterPro" id="IPR013783">
    <property type="entry name" value="Ig-like_fold"/>
</dbReference>
<evidence type="ECO:0000256" key="4">
    <source>
        <dbReference type="ARBA" id="ARBA00022989"/>
    </source>
</evidence>
<feature type="domain" description="SHSP" evidence="9">
    <location>
        <begin position="326"/>
        <end position="434"/>
    </location>
</feature>
<evidence type="ECO:0000313" key="12">
    <source>
        <dbReference type="Proteomes" id="UP000188268"/>
    </source>
</evidence>
<dbReference type="STRING" id="210143.A0A1R3GNM7"/>
<evidence type="ECO:0000256" key="7">
    <source>
        <dbReference type="RuleBase" id="RU003616"/>
    </source>
</evidence>
<dbReference type="Pfam" id="PF00635">
    <property type="entry name" value="Motile_Sperm"/>
    <property type="match status" value="1"/>
</dbReference>
<dbReference type="InterPro" id="IPR000535">
    <property type="entry name" value="MSP_dom"/>
</dbReference>
<dbReference type="Pfam" id="PF00011">
    <property type="entry name" value="HSP20"/>
    <property type="match status" value="1"/>
</dbReference>
<dbReference type="AlphaFoldDB" id="A0A1R3GNM7"/>
<comment type="similarity">
    <text evidence="6 7">Belongs to the small heat shock protein (HSP20) family.</text>
</comment>
<evidence type="ECO:0000256" key="2">
    <source>
        <dbReference type="ARBA" id="ARBA00008932"/>
    </source>
</evidence>
<dbReference type="OrthoDB" id="1431247at2759"/>
<dbReference type="SUPFAM" id="SSF49764">
    <property type="entry name" value="HSP20-like chaperones"/>
    <property type="match status" value="1"/>
</dbReference>
<evidence type="ECO:0000259" key="9">
    <source>
        <dbReference type="PROSITE" id="PS01031"/>
    </source>
</evidence>
<feature type="compositionally biased region" description="Low complexity" evidence="8">
    <location>
        <begin position="141"/>
        <end position="150"/>
    </location>
</feature>
<dbReference type="FunFam" id="2.60.40.10:FF:000813">
    <property type="entry name" value="Vesicle-associated protein 1-1"/>
    <property type="match status" value="1"/>
</dbReference>
<feature type="region of interest" description="Disordered" evidence="8">
    <location>
        <begin position="371"/>
        <end position="393"/>
    </location>
</feature>
<dbReference type="PANTHER" id="PTHR10809">
    <property type="entry name" value="VESICLE-ASSOCIATED MEMBRANE PROTEIN-ASSOCIATED PROTEIN"/>
    <property type="match status" value="1"/>
</dbReference>
<sequence length="434" mass="48172">MSTGDLLSIEPLELKFPFELKKQISCSLQLSNKTDNYVAFKVKTTNPKKYCVRPNTGVVLPRSTCDVIVTMQAQKEAPPDMQCKDKFLLQSVKTNDGVAAKDITAEMFNKEAGHVVEECKLRVVYVSPPQPPSPVPEGSEEGSSPRGSVSDNGHVNAADFATAAKAFNERLEAQDKSTEAKALITKLTEEKHNAIQLNNKLRQELELLKRGSGKSSAAEMASSIALRRVHVSTLFSKLANFSPLRAISAATPSVSRSFNTDAQVTNFNGEDRSVDVQRRSAPSLSRRSDYSPGFFSDTFDPFSPTRSLSQILNLMDEFMDHPFLSSPSMSSRRGWDVREDDNALYVRIEMPGLSKENVNISVDQNTLIIKGEGGKESEDDQESGRRYSSRLDLPPTTYKVDEIKAEMKNGVLKVIVPKVKEEERKDHVYQVTVE</sequence>
<keyword evidence="3" id="KW-0812">Transmembrane</keyword>
<dbReference type="SUPFAM" id="SSF49354">
    <property type="entry name" value="PapD-like"/>
    <property type="match status" value="1"/>
</dbReference>
<keyword evidence="5" id="KW-0472">Membrane</keyword>
<evidence type="ECO:0000256" key="8">
    <source>
        <dbReference type="SAM" id="MobiDB-lite"/>
    </source>
</evidence>
<dbReference type="InterPro" id="IPR008978">
    <property type="entry name" value="HSP20-like_chaperone"/>
</dbReference>
<name>A0A1R3GNM7_COCAP</name>
<evidence type="ECO:0000313" key="11">
    <source>
        <dbReference type="EMBL" id="OMO59662.1"/>
    </source>
</evidence>
<evidence type="ECO:0000256" key="6">
    <source>
        <dbReference type="PROSITE-ProRule" id="PRU00285"/>
    </source>
</evidence>
<evidence type="ECO:0000256" key="1">
    <source>
        <dbReference type="ARBA" id="ARBA00004211"/>
    </source>
</evidence>
<comment type="caution">
    <text evidence="11">The sequence shown here is derived from an EMBL/GenBank/DDBJ whole genome shotgun (WGS) entry which is preliminary data.</text>
</comment>
<protein>
    <submittedName>
        <fullName evidence="11">Major sperm protein</fullName>
    </submittedName>
</protein>
<dbReference type="PANTHER" id="PTHR10809:SF6">
    <property type="entry name" value="AT11025P-RELATED"/>
    <property type="match status" value="1"/>
</dbReference>
<dbReference type="GO" id="GO:0090158">
    <property type="term" value="P:endoplasmic reticulum membrane organization"/>
    <property type="evidence" value="ECO:0007669"/>
    <property type="project" value="TreeGrafter"/>
</dbReference>
<comment type="similarity">
    <text evidence="2">Belongs to the VAMP-associated protein (VAP) (TC 9.B.17) family.</text>
</comment>
<dbReference type="CDD" id="cd06464">
    <property type="entry name" value="ACD_sHsps-like"/>
    <property type="match status" value="1"/>
</dbReference>
<dbReference type="Proteomes" id="UP000188268">
    <property type="component" value="Unassembled WGS sequence"/>
</dbReference>
<proteinExistence type="inferred from homology"/>
<reference evidence="11 12" key="1">
    <citation type="submission" date="2013-09" db="EMBL/GenBank/DDBJ databases">
        <title>Corchorus capsularis genome sequencing.</title>
        <authorList>
            <person name="Alam M."/>
            <person name="Haque M.S."/>
            <person name="Islam M.S."/>
            <person name="Emdad E.M."/>
            <person name="Islam M.M."/>
            <person name="Ahmed B."/>
            <person name="Halim A."/>
            <person name="Hossen Q.M.M."/>
            <person name="Hossain M.Z."/>
            <person name="Ahmed R."/>
            <person name="Khan M.M."/>
            <person name="Islam R."/>
            <person name="Rashid M.M."/>
            <person name="Khan S.A."/>
            <person name="Rahman M.S."/>
            <person name="Alam M."/>
        </authorList>
    </citation>
    <scope>NUCLEOTIDE SEQUENCE [LARGE SCALE GENOMIC DNA]</scope>
    <source>
        <strain evidence="12">cv. CVL-1</strain>
        <tissue evidence="11">Whole seedling</tissue>
    </source>
</reference>
<dbReference type="PROSITE" id="PS01031">
    <property type="entry name" value="SHSP"/>
    <property type="match status" value="1"/>
</dbReference>
<dbReference type="InterPro" id="IPR002068">
    <property type="entry name" value="A-crystallin/Hsp20_dom"/>
</dbReference>
<evidence type="ECO:0000259" key="10">
    <source>
        <dbReference type="PROSITE" id="PS50202"/>
    </source>
</evidence>
<dbReference type="GO" id="GO:0061817">
    <property type="term" value="P:endoplasmic reticulum-plasma membrane tethering"/>
    <property type="evidence" value="ECO:0007669"/>
    <property type="project" value="TreeGrafter"/>
</dbReference>
<keyword evidence="4" id="KW-1133">Transmembrane helix</keyword>
<comment type="subcellular location">
    <subcellularLocation>
        <location evidence="1">Membrane</location>
        <topology evidence="1">Single-pass type IV membrane protein</topology>
    </subcellularLocation>
</comment>